<organism evidence="1 2">
    <name type="scientific">Rhizophagus clarus</name>
    <dbReference type="NCBI Taxonomy" id="94130"/>
    <lineage>
        <taxon>Eukaryota</taxon>
        <taxon>Fungi</taxon>
        <taxon>Fungi incertae sedis</taxon>
        <taxon>Mucoromycota</taxon>
        <taxon>Glomeromycotina</taxon>
        <taxon>Glomeromycetes</taxon>
        <taxon>Glomerales</taxon>
        <taxon>Glomeraceae</taxon>
        <taxon>Rhizophagus</taxon>
    </lineage>
</organism>
<gene>
    <name evidence="1" type="ORF">RCL2_001852800</name>
</gene>
<reference evidence="1" key="1">
    <citation type="submission" date="2019-10" db="EMBL/GenBank/DDBJ databases">
        <title>Conservation and host-specific expression of non-tandemly repeated heterogenous ribosome RNA gene in arbuscular mycorrhizal fungi.</title>
        <authorList>
            <person name="Maeda T."/>
            <person name="Kobayashi Y."/>
            <person name="Nakagawa T."/>
            <person name="Ezawa T."/>
            <person name="Yamaguchi K."/>
            <person name="Bino T."/>
            <person name="Nishimoto Y."/>
            <person name="Shigenobu S."/>
            <person name="Kawaguchi M."/>
        </authorList>
    </citation>
    <scope>NUCLEOTIDE SEQUENCE</scope>
    <source>
        <strain evidence="1">HR1</strain>
    </source>
</reference>
<evidence type="ECO:0000313" key="1">
    <source>
        <dbReference type="EMBL" id="GES91724.1"/>
    </source>
</evidence>
<dbReference type="Proteomes" id="UP000615446">
    <property type="component" value="Unassembled WGS sequence"/>
</dbReference>
<protein>
    <submittedName>
        <fullName evidence="1">Uncharacterized protein</fullName>
    </submittedName>
</protein>
<sequence>MRYMDDFIEEEVVPDDDDVDPGSRKLFDSIKLLEKSDGISKFGTQEDITTIEGAKRASLSKILEAKLGSVVKSLDREIEKFDNTTRENLPIQSTDVDEFVREILMFVSPGFATHMENLPRYISYNEIDIK</sequence>
<dbReference type="EMBL" id="BLAL01000206">
    <property type="protein sequence ID" value="GES91724.1"/>
    <property type="molecule type" value="Genomic_DNA"/>
</dbReference>
<comment type="caution">
    <text evidence="1">The sequence shown here is derived from an EMBL/GenBank/DDBJ whole genome shotgun (WGS) entry which is preliminary data.</text>
</comment>
<proteinExistence type="predicted"/>
<dbReference type="AlphaFoldDB" id="A0A8H3LUW9"/>
<accession>A0A8H3LUW9</accession>
<evidence type="ECO:0000313" key="2">
    <source>
        <dbReference type="Proteomes" id="UP000615446"/>
    </source>
</evidence>
<name>A0A8H3LUW9_9GLOM</name>